<evidence type="ECO:0000259" key="1">
    <source>
        <dbReference type="Pfam" id="PF00561"/>
    </source>
</evidence>
<dbReference type="EMBL" id="GL349443">
    <property type="protein sequence ID" value="KNC46599.1"/>
    <property type="molecule type" value="Genomic_DNA"/>
</dbReference>
<dbReference type="PANTHER" id="PTHR43358">
    <property type="entry name" value="ALPHA/BETA-HYDROLASE"/>
    <property type="match status" value="1"/>
</dbReference>
<dbReference type="OrthoDB" id="2498029at2759"/>
<evidence type="ECO:0000313" key="4">
    <source>
        <dbReference type="Proteomes" id="UP000054408"/>
    </source>
</evidence>
<proteinExistence type="predicted"/>
<protein>
    <submittedName>
        <fullName evidence="3">Alpha/beta superfamily Hydrolase</fullName>
    </submittedName>
</protein>
<gene>
    <name evidence="3" type="ORF">AMSG_03036</name>
</gene>
<name>A0A0L0D2S4_THETB</name>
<organism evidence="3 4">
    <name type="scientific">Thecamonas trahens ATCC 50062</name>
    <dbReference type="NCBI Taxonomy" id="461836"/>
    <lineage>
        <taxon>Eukaryota</taxon>
        <taxon>Apusozoa</taxon>
        <taxon>Apusomonadida</taxon>
        <taxon>Apusomonadidae</taxon>
        <taxon>Thecamonas</taxon>
    </lineage>
</organism>
<keyword evidence="4" id="KW-1185">Reference proteome</keyword>
<dbReference type="GO" id="GO:0016787">
    <property type="term" value="F:hydrolase activity"/>
    <property type="evidence" value="ECO:0007669"/>
    <property type="project" value="UniProtKB-KW"/>
</dbReference>
<feature type="domain" description="AB hydrolase-1" evidence="1">
    <location>
        <begin position="60"/>
        <end position="162"/>
    </location>
</feature>
<dbReference type="InterPro" id="IPR000073">
    <property type="entry name" value="AB_hydrolase_1"/>
</dbReference>
<dbReference type="Pfam" id="PF00561">
    <property type="entry name" value="Abhydrolase_1"/>
    <property type="match status" value="1"/>
</dbReference>
<feature type="domain" description="Serine hydrolase" evidence="2">
    <location>
        <begin position="212"/>
        <end position="266"/>
    </location>
</feature>
<sequence length="287" mass="29748">MPNPGKVLLAPARHTPASLWGAEYAPVVLDAADMPAGALSDGGRRAPVTHGWWVPGGPTVVLALHGRSRSKEWTLPALSGVAGNYSLLVFDFPGHGAAGFGLTTVGLREADVVDLALDWLAWAHPDAAVVVYGCSMGGAAGAIALGRTPRDGHVLSLITDGAFARLADVPRNLGSRFGVPVPDALLAAVDAVLALPMLWDGVSMFDVEPLAYVTDLSVPAIFIHGEDDLLVPPSSAEELAAAAPHGKSYLYSGGHDEPTNAEVVKAVRTFADMSQLLAAMAKKARLS</sequence>
<dbReference type="RefSeq" id="XP_013760374.1">
    <property type="nucleotide sequence ID" value="XM_013904920.1"/>
</dbReference>
<dbReference type="InterPro" id="IPR052920">
    <property type="entry name" value="DNA-binding_regulatory"/>
</dbReference>
<dbReference type="GeneID" id="25562673"/>
<dbReference type="AlphaFoldDB" id="A0A0L0D2S4"/>
<evidence type="ECO:0000313" key="3">
    <source>
        <dbReference type="EMBL" id="KNC46599.1"/>
    </source>
</evidence>
<accession>A0A0L0D2S4</accession>
<keyword evidence="3" id="KW-0378">Hydrolase</keyword>
<dbReference type="SUPFAM" id="SSF53474">
    <property type="entry name" value="alpha/beta-Hydrolases"/>
    <property type="match status" value="1"/>
</dbReference>
<dbReference type="Proteomes" id="UP000054408">
    <property type="component" value="Unassembled WGS sequence"/>
</dbReference>
<evidence type="ECO:0000259" key="2">
    <source>
        <dbReference type="Pfam" id="PF03959"/>
    </source>
</evidence>
<dbReference type="InterPro" id="IPR005645">
    <property type="entry name" value="FSH-like_dom"/>
</dbReference>
<dbReference type="Gene3D" id="3.40.50.1820">
    <property type="entry name" value="alpha/beta hydrolase"/>
    <property type="match status" value="1"/>
</dbReference>
<dbReference type="PANTHER" id="PTHR43358:SF4">
    <property type="entry name" value="ALPHA_BETA HYDROLASE FOLD-1 DOMAIN-CONTAINING PROTEIN"/>
    <property type="match status" value="1"/>
</dbReference>
<reference evidence="3 4" key="1">
    <citation type="submission" date="2010-05" db="EMBL/GenBank/DDBJ databases">
        <title>The Genome Sequence of Thecamonas trahens ATCC 50062.</title>
        <authorList>
            <consortium name="The Broad Institute Genome Sequencing Platform"/>
            <person name="Russ C."/>
            <person name="Cuomo C."/>
            <person name="Shea T."/>
            <person name="Young S.K."/>
            <person name="Zeng Q."/>
            <person name="Koehrsen M."/>
            <person name="Haas B."/>
            <person name="Borodovsky M."/>
            <person name="Guigo R."/>
            <person name="Alvarado L."/>
            <person name="Berlin A."/>
            <person name="Bochicchio J."/>
            <person name="Borenstein D."/>
            <person name="Chapman S."/>
            <person name="Chen Z."/>
            <person name="Freedman E."/>
            <person name="Gellesch M."/>
            <person name="Goldberg J."/>
            <person name="Griggs A."/>
            <person name="Gujja S."/>
            <person name="Heilman E."/>
            <person name="Heiman D."/>
            <person name="Hepburn T."/>
            <person name="Howarth C."/>
            <person name="Jen D."/>
            <person name="Larson L."/>
            <person name="Mehta T."/>
            <person name="Park D."/>
            <person name="Pearson M."/>
            <person name="Roberts A."/>
            <person name="Saif S."/>
            <person name="Shenoy N."/>
            <person name="Sisk P."/>
            <person name="Stolte C."/>
            <person name="Sykes S."/>
            <person name="Thomson T."/>
            <person name="Walk T."/>
            <person name="White J."/>
            <person name="Yandava C."/>
            <person name="Burger G."/>
            <person name="Gray M.W."/>
            <person name="Holland P.W.H."/>
            <person name="King N."/>
            <person name="Lang F.B.F."/>
            <person name="Roger A.J."/>
            <person name="Ruiz-Trillo I."/>
            <person name="Lander E."/>
            <person name="Nusbaum C."/>
        </authorList>
    </citation>
    <scope>NUCLEOTIDE SEQUENCE [LARGE SCALE GENOMIC DNA]</scope>
    <source>
        <strain evidence="3 4">ATCC 50062</strain>
    </source>
</reference>
<dbReference type="InterPro" id="IPR029058">
    <property type="entry name" value="AB_hydrolase_fold"/>
</dbReference>
<dbReference type="Pfam" id="PF03959">
    <property type="entry name" value="FSH1"/>
    <property type="match status" value="1"/>
</dbReference>